<sequence>MAITLLESAKLSQNKLKRGVMETYVLNAPVLQKLPFMGIEGNAYTYNEEKELPGIAFRSVNEGYEESTGTVNPKSESLVIMGGDADTDKFIQKTRSNFNDQRAIQTTMKVKALAYKFQDTFFNGDTAVDPKSFDGLKKRLTGKQVISAADNGFQLDSQDKGAMYAFMEIMDEFIGSVQGKADALYMDSKTLTKVKSIARQLGYDEKALDGFGKSVFAYDGIPFFDAGEKPNGTKIIGHDESQGTSANTTSIYAVKFGADEYVSGLTNGGVQVYDLGELQEKPSYRTRIEFYTGVGIFNGKAAARLKGLIV</sequence>
<dbReference type="NCBIfam" id="NF045672">
    <property type="entry name" value="MCP_gp7_epsi_15"/>
    <property type="match status" value="1"/>
</dbReference>
<proteinExistence type="predicted"/>
<dbReference type="InterPro" id="IPR048813">
    <property type="entry name" value="GP7-like"/>
</dbReference>
<protein>
    <recommendedName>
        <fullName evidence="3">Phage major capsid protein</fullName>
    </recommendedName>
</protein>
<dbReference type="RefSeq" id="WP_066196447.1">
    <property type="nucleotide sequence ID" value="NZ_JARMMB010000009.1"/>
</dbReference>
<keyword evidence="2" id="KW-1185">Reference proteome</keyword>
<evidence type="ECO:0008006" key="3">
    <source>
        <dbReference type="Google" id="ProtNLM"/>
    </source>
</evidence>
<name>A0A2N0ZFB3_9BACI</name>
<dbReference type="Pfam" id="PF20911">
    <property type="entry name" value="GP7"/>
    <property type="match status" value="1"/>
</dbReference>
<comment type="caution">
    <text evidence="1">The sequence shown here is derived from an EMBL/GenBank/DDBJ whole genome shotgun (WGS) entry which is preliminary data.</text>
</comment>
<dbReference type="EMBL" id="PISD01000031">
    <property type="protein sequence ID" value="PKG28202.1"/>
    <property type="molecule type" value="Genomic_DNA"/>
</dbReference>
<dbReference type="Proteomes" id="UP000233343">
    <property type="component" value="Unassembled WGS sequence"/>
</dbReference>
<evidence type="ECO:0000313" key="2">
    <source>
        <dbReference type="Proteomes" id="UP000233343"/>
    </source>
</evidence>
<dbReference type="AlphaFoldDB" id="A0A2N0ZFB3"/>
<gene>
    <name evidence="1" type="ORF">CWS20_15275</name>
</gene>
<reference evidence="1 2" key="1">
    <citation type="journal article" date="2010" name="Int. J. Syst. Evol. Microbiol.">
        <title>Bacillus horneckiae sp. nov., isolated from a spacecraft-assembly clean room.</title>
        <authorList>
            <person name="Vaishampayan P."/>
            <person name="Probst A."/>
            <person name="Krishnamurthi S."/>
            <person name="Ghosh S."/>
            <person name="Osman S."/>
            <person name="McDowall A."/>
            <person name="Ruckmani A."/>
            <person name="Mayilraj S."/>
            <person name="Venkateswaran K."/>
        </authorList>
    </citation>
    <scope>NUCLEOTIDE SEQUENCE [LARGE SCALE GENOMIC DNA]</scope>
    <source>
        <strain evidence="2">1PO1SC</strain>
    </source>
</reference>
<evidence type="ECO:0000313" key="1">
    <source>
        <dbReference type="EMBL" id="PKG28202.1"/>
    </source>
</evidence>
<organism evidence="1 2">
    <name type="scientific">Cytobacillus horneckiae</name>
    <dbReference type="NCBI Taxonomy" id="549687"/>
    <lineage>
        <taxon>Bacteria</taxon>
        <taxon>Bacillati</taxon>
        <taxon>Bacillota</taxon>
        <taxon>Bacilli</taxon>
        <taxon>Bacillales</taxon>
        <taxon>Bacillaceae</taxon>
        <taxon>Cytobacillus</taxon>
    </lineage>
</organism>
<accession>A0A2N0ZFB3</accession>